<dbReference type="InterPro" id="IPR013630">
    <property type="entry name" value="Methyltransf_Zn-bd_dom_put"/>
</dbReference>
<keyword evidence="4" id="KW-0489">Methyltransferase</keyword>
<proteinExistence type="predicted"/>
<dbReference type="InterPro" id="IPR013691">
    <property type="entry name" value="MeTrfase_14"/>
</dbReference>
<name>A0A347UFU0_9RHOB</name>
<dbReference type="InterPro" id="IPR038576">
    <property type="entry name" value="Methyltransf_Zn-bd_dom_put_sf"/>
</dbReference>
<evidence type="ECO:0000259" key="2">
    <source>
        <dbReference type="Pfam" id="PF08421"/>
    </source>
</evidence>
<dbReference type="Gene3D" id="3.40.50.720">
    <property type="entry name" value="NAD(P)-binding Rossmann-like Domain"/>
    <property type="match status" value="1"/>
</dbReference>
<dbReference type="InterPro" id="IPR029063">
    <property type="entry name" value="SAM-dependent_MTases_sf"/>
</dbReference>
<organism evidence="4 5">
    <name type="scientific">Profundibacter amoris</name>
    <dbReference type="NCBI Taxonomy" id="2171755"/>
    <lineage>
        <taxon>Bacteria</taxon>
        <taxon>Pseudomonadati</taxon>
        <taxon>Pseudomonadota</taxon>
        <taxon>Alphaproteobacteria</taxon>
        <taxon>Rhodobacterales</taxon>
        <taxon>Paracoccaceae</taxon>
        <taxon>Profundibacter</taxon>
    </lineage>
</organism>
<keyword evidence="5" id="KW-1185">Reference proteome</keyword>
<dbReference type="GO" id="GO:0032259">
    <property type="term" value="P:methylation"/>
    <property type="evidence" value="ECO:0007669"/>
    <property type="project" value="UniProtKB-KW"/>
</dbReference>
<dbReference type="Proteomes" id="UP000261704">
    <property type="component" value="Chromosome"/>
</dbReference>
<dbReference type="EMBL" id="CP032125">
    <property type="protein sequence ID" value="AXX97718.1"/>
    <property type="molecule type" value="Genomic_DNA"/>
</dbReference>
<dbReference type="Gene3D" id="3.40.50.150">
    <property type="entry name" value="Vaccinia Virus protein VP39"/>
    <property type="match status" value="1"/>
</dbReference>
<dbReference type="Gene3D" id="6.10.250.3100">
    <property type="match status" value="1"/>
</dbReference>
<dbReference type="RefSeq" id="WP_118942375.1">
    <property type="nucleotide sequence ID" value="NZ_CP032125.1"/>
</dbReference>
<dbReference type="Gene3D" id="6.20.50.110">
    <property type="entry name" value="Methyltransferase, zinc-binding domain"/>
    <property type="match status" value="1"/>
</dbReference>
<dbReference type="OrthoDB" id="9815644at2"/>
<dbReference type="AlphaFoldDB" id="A0A347UFU0"/>
<dbReference type="KEGG" id="pamo:BAR1_07105"/>
<accession>A0A347UFU0</accession>
<gene>
    <name evidence="4" type="ORF">BAR1_07105</name>
</gene>
<protein>
    <submittedName>
        <fullName evidence="4">Methyltransferase domain-containing protein</fullName>
    </submittedName>
</protein>
<evidence type="ECO:0000259" key="3">
    <source>
        <dbReference type="Pfam" id="PF08484"/>
    </source>
</evidence>
<evidence type="ECO:0000313" key="4">
    <source>
        <dbReference type="EMBL" id="AXX97718.1"/>
    </source>
</evidence>
<reference evidence="4 5" key="1">
    <citation type="submission" date="2018-09" db="EMBL/GenBank/DDBJ databases">
        <title>Profundibacter amoris BAR1 gen. nov., sp. nov., a new member of the Roseobacter clade isolated at Lokis Castle Vent Field on the Arctic Mid-Oceanic Ridge.</title>
        <authorList>
            <person name="Le Moine Bauer S."/>
            <person name="Sjoeberg A.G."/>
            <person name="L'Haridon S."/>
            <person name="Stokke R."/>
            <person name="Roalkvam I."/>
            <person name="Steen I.H."/>
            <person name="Dahle H."/>
        </authorList>
    </citation>
    <scope>NUCLEOTIDE SEQUENCE [LARGE SCALE GENOMIC DNA]</scope>
    <source>
        <strain evidence="4 5">BAR1</strain>
    </source>
</reference>
<keyword evidence="4" id="KW-0808">Transferase</keyword>
<dbReference type="Pfam" id="PF08484">
    <property type="entry name" value="Methyltransf_14"/>
    <property type="match status" value="1"/>
</dbReference>
<dbReference type="GO" id="GO:0008168">
    <property type="term" value="F:methyltransferase activity"/>
    <property type="evidence" value="ECO:0007669"/>
    <property type="project" value="UniProtKB-KW"/>
</dbReference>
<feature type="domain" description="C-methyltransferase" evidence="3">
    <location>
        <begin position="271"/>
        <end position="428"/>
    </location>
</feature>
<dbReference type="SUPFAM" id="SSF53335">
    <property type="entry name" value="S-adenosyl-L-methionine-dependent methyltransferases"/>
    <property type="match status" value="1"/>
</dbReference>
<evidence type="ECO:0000256" key="1">
    <source>
        <dbReference type="SAM" id="MobiDB-lite"/>
    </source>
</evidence>
<feature type="domain" description="Methyltransferase putative zinc binding" evidence="2">
    <location>
        <begin position="29"/>
        <end position="90"/>
    </location>
</feature>
<feature type="region of interest" description="Disordered" evidence="1">
    <location>
        <begin position="1"/>
        <end position="24"/>
    </location>
</feature>
<sequence>MAPRCDRNIPAGSGPADAAKSAPQDQPGCRHCAAPLTRVFVDLGSAPPSNAYLAPADLQKPEIWLPLRVLYCDQCWLVQTQDFAAADSLFTSDYAYFSSMSASWLDHAARYAEQMTARFGLGKGSMVVEIASNDGYLLKNFQTAGIPCLGVEPTAAVAAEARKLGIETREIFFGVETAHKLAAEGISAKLMAANNVLAHVPDINDFVGGFKVLLAADGVATFEFPHLLNLVRLNQFDTIYHEHFSYLSLLSVARIMRRQGLEVFDVEKLTTHGGSLRVFVQHAGGPQQASDAVQALLDEETGAGMDTPAFYEGFQNTVEGMKDALLSFLIDAKNAGKTVAAYGAAAKGNTFLNFAGVRPDLIRFVVDRSPGKQGRYMPGSRIPIVSEETIRETRPDYVLILPWNLRTELSDQLAYIRDWQGQFVVAVPKLEVF</sequence>
<dbReference type="PANTHER" id="PTHR43861">
    <property type="entry name" value="TRANS-ACONITATE 2-METHYLTRANSFERASE-RELATED"/>
    <property type="match status" value="1"/>
</dbReference>
<dbReference type="Pfam" id="PF13489">
    <property type="entry name" value="Methyltransf_23"/>
    <property type="match status" value="1"/>
</dbReference>
<evidence type="ECO:0000313" key="5">
    <source>
        <dbReference type="Proteomes" id="UP000261704"/>
    </source>
</evidence>
<dbReference type="Pfam" id="PF08421">
    <property type="entry name" value="Methyltransf_13"/>
    <property type="match status" value="1"/>
</dbReference>
<dbReference type="PANTHER" id="PTHR43861:SF5">
    <property type="entry name" value="BLL5978 PROTEIN"/>
    <property type="match status" value="1"/>
</dbReference>